<reference evidence="14" key="2">
    <citation type="submission" date="2023-05" db="EMBL/GenBank/DDBJ databases">
        <authorList>
            <consortium name="Lawrence Berkeley National Laboratory"/>
            <person name="Steindorff A."/>
            <person name="Hensen N."/>
            <person name="Bonometti L."/>
            <person name="Westerberg I."/>
            <person name="Brannstrom I.O."/>
            <person name="Guillou S."/>
            <person name="Cros-Aarteil S."/>
            <person name="Calhoun S."/>
            <person name="Haridas S."/>
            <person name="Kuo A."/>
            <person name="Mondo S."/>
            <person name="Pangilinan J."/>
            <person name="Riley R."/>
            <person name="Labutti K."/>
            <person name="Andreopoulos B."/>
            <person name="Lipzen A."/>
            <person name="Chen C."/>
            <person name="Yanf M."/>
            <person name="Daum C."/>
            <person name="Ng V."/>
            <person name="Clum A."/>
            <person name="Ohm R."/>
            <person name="Martin F."/>
            <person name="Silar P."/>
            <person name="Natvig D."/>
            <person name="Lalanne C."/>
            <person name="Gautier V."/>
            <person name="Ament-Velasquez S.L."/>
            <person name="Kruys A."/>
            <person name="Hutchinson M.I."/>
            <person name="Powell A.J."/>
            <person name="Barry K."/>
            <person name="Miller A.N."/>
            <person name="Grigoriev I.V."/>
            <person name="Debuchy R."/>
            <person name="Gladieux P."/>
            <person name="Thoren M.H."/>
            <person name="Johannesson H."/>
        </authorList>
    </citation>
    <scope>NUCLEOTIDE SEQUENCE</scope>
    <source>
        <strain evidence="14">PSN243</strain>
    </source>
</reference>
<evidence type="ECO:0000256" key="11">
    <source>
        <dbReference type="ARBA" id="ARBA00023242"/>
    </source>
</evidence>
<keyword evidence="9" id="KW-0418">Kinase</keyword>
<feature type="region of interest" description="Disordered" evidence="12">
    <location>
        <begin position="1"/>
        <end position="79"/>
    </location>
</feature>
<evidence type="ECO:0000256" key="9">
    <source>
        <dbReference type="ARBA" id="ARBA00022777"/>
    </source>
</evidence>
<evidence type="ECO:0000256" key="6">
    <source>
        <dbReference type="ARBA" id="ARBA00022552"/>
    </source>
</evidence>
<evidence type="ECO:0000313" key="14">
    <source>
        <dbReference type="EMBL" id="KAK4445003.1"/>
    </source>
</evidence>
<gene>
    <name evidence="14" type="ORF">QBC34DRAFT_169135</name>
</gene>
<accession>A0AAV9GCB3</accession>
<evidence type="ECO:0000256" key="12">
    <source>
        <dbReference type="SAM" id="MobiDB-lite"/>
    </source>
</evidence>
<dbReference type="GO" id="GO:0005730">
    <property type="term" value="C:nucleolus"/>
    <property type="evidence" value="ECO:0007669"/>
    <property type="project" value="UniProtKB-SubCell"/>
</dbReference>
<dbReference type="EMBL" id="MU865970">
    <property type="protein sequence ID" value="KAK4445003.1"/>
    <property type="molecule type" value="Genomic_DNA"/>
</dbReference>
<feature type="compositionally biased region" description="Polar residues" evidence="12">
    <location>
        <begin position="16"/>
        <end position="32"/>
    </location>
</feature>
<keyword evidence="15" id="KW-1185">Reference proteome</keyword>
<organism evidence="14 15">
    <name type="scientific">Podospora aff. communis PSN243</name>
    <dbReference type="NCBI Taxonomy" id="3040156"/>
    <lineage>
        <taxon>Eukaryota</taxon>
        <taxon>Fungi</taxon>
        <taxon>Dikarya</taxon>
        <taxon>Ascomycota</taxon>
        <taxon>Pezizomycotina</taxon>
        <taxon>Sordariomycetes</taxon>
        <taxon>Sordariomycetidae</taxon>
        <taxon>Sordariales</taxon>
        <taxon>Podosporaceae</taxon>
        <taxon>Podospora</taxon>
    </lineage>
</organism>
<evidence type="ECO:0000256" key="4">
    <source>
        <dbReference type="ARBA" id="ARBA00018706"/>
    </source>
</evidence>
<dbReference type="Pfam" id="PF16575">
    <property type="entry name" value="CLP1_P"/>
    <property type="match status" value="1"/>
</dbReference>
<protein>
    <recommendedName>
        <fullName evidence="5">Polynucleotide 5'-hydroxyl-kinase GRC3</fullName>
    </recommendedName>
    <alternativeName>
        <fullName evidence="4">Polynucleotide 5'-hydroxyl-kinase grc3</fullName>
    </alternativeName>
</protein>
<evidence type="ECO:0000256" key="8">
    <source>
        <dbReference type="ARBA" id="ARBA00022741"/>
    </source>
</evidence>
<evidence type="ECO:0000256" key="5">
    <source>
        <dbReference type="ARBA" id="ARBA00019824"/>
    </source>
</evidence>
<dbReference type="FunFam" id="3.40.50.300:FF:001156">
    <property type="entry name" value="Polynucleotide 5-hydroxyl-kinase grc3"/>
    <property type="match status" value="1"/>
</dbReference>
<dbReference type="GO" id="GO:0051731">
    <property type="term" value="F:polynucleotide 5'-hydroxyl-kinase activity"/>
    <property type="evidence" value="ECO:0007669"/>
    <property type="project" value="InterPro"/>
</dbReference>
<evidence type="ECO:0000256" key="1">
    <source>
        <dbReference type="ARBA" id="ARBA00003798"/>
    </source>
</evidence>
<comment type="subcellular location">
    <subcellularLocation>
        <location evidence="2">Nucleus</location>
        <location evidence="2">Nucleolus</location>
    </subcellularLocation>
</comment>
<evidence type="ECO:0000256" key="7">
    <source>
        <dbReference type="ARBA" id="ARBA00022679"/>
    </source>
</evidence>
<dbReference type="PANTHER" id="PTHR12755:SF3">
    <property type="entry name" value="POLYNUCLEOTIDE 5'-HYDROXYL-KINASE NOL9"/>
    <property type="match status" value="1"/>
</dbReference>
<evidence type="ECO:0000256" key="10">
    <source>
        <dbReference type="ARBA" id="ARBA00022840"/>
    </source>
</evidence>
<comment type="caution">
    <text evidence="14">The sequence shown here is derived from an EMBL/GenBank/DDBJ whole genome shotgun (WGS) entry which is preliminary data.</text>
</comment>
<feature type="domain" description="Clp1 P-loop" evidence="13">
    <location>
        <begin position="256"/>
        <end position="452"/>
    </location>
</feature>
<evidence type="ECO:0000259" key="13">
    <source>
        <dbReference type="Pfam" id="PF16575"/>
    </source>
</evidence>
<comment type="similarity">
    <text evidence="3">Belongs to the Clp1 family. NOL9/GRC3 subfamily.</text>
</comment>
<keyword evidence="8" id="KW-0547">Nucleotide-binding</keyword>
<feature type="non-terminal residue" evidence="14">
    <location>
        <position position="639"/>
    </location>
</feature>
<dbReference type="AlphaFoldDB" id="A0AAV9GCB3"/>
<reference evidence="14" key="1">
    <citation type="journal article" date="2023" name="Mol. Phylogenet. Evol.">
        <title>Genome-scale phylogeny and comparative genomics of the fungal order Sordariales.</title>
        <authorList>
            <person name="Hensen N."/>
            <person name="Bonometti L."/>
            <person name="Westerberg I."/>
            <person name="Brannstrom I.O."/>
            <person name="Guillou S."/>
            <person name="Cros-Aarteil S."/>
            <person name="Calhoun S."/>
            <person name="Haridas S."/>
            <person name="Kuo A."/>
            <person name="Mondo S."/>
            <person name="Pangilinan J."/>
            <person name="Riley R."/>
            <person name="LaButti K."/>
            <person name="Andreopoulos B."/>
            <person name="Lipzen A."/>
            <person name="Chen C."/>
            <person name="Yan M."/>
            <person name="Daum C."/>
            <person name="Ng V."/>
            <person name="Clum A."/>
            <person name="Steindorff A."/>
            <person name="Ohm R.A."/>
            <person name="Martin F."/>
            <person name="Silar P."/>
            <person name="Natvig D.O."/>
            <person name="Lalanne C."/>
            <person name="Gautier V."/>
            <person name="Ament-Velasquez S.L."/>
            <person name="Kruys A."/>
            <person name="Hutchinson M.I."/>
            <person name="Powell A.J."/>
            <person name="Barry K."/>
            <person name="Miller A.N."/>
            <person name="Grigoriev I.V."/>
            <person name="Debuchy R."/>
            <person name="Gladieux P."/>
            <person name="Hiltunen Thoren M."/>
            <person name="Johannesson H."/>
        </authorList>
    </citation>
    <scope>NUCLEOTIDE SEQUENCE</scope>
    <source>
        <strain evidence="14">PSN243</strain>
    </source>
</reference>
<dbReference type="Proteomes" id="UP001321760">
    <property type="component" value="Unassembled WGS sequence"/>
</dbReference>
<dbReference type="Gene3D" id="3.40.50.300">
    <property type="entry name" value="P-loop containing nucleotide triphosphate hydrolases"/>
    <property type="match status" value="1"/>
</dbReference>
<dbReference type="PANTHER" id="PTHR12755">
    <property type="entry name" value="CLEAVAGE/POLYADENYLATION FACTOR IA SUBUNIT CLP1P"/>
    <property type="match status" value="1"/>
</dbReference>
<keyword evidence="11" id="KW-0539">Nucleus</keyword>
<dbReference type="InterPro" id="IPR045116">
    <property type="entry name" value="Clp1/Grc3"/>
</dbReference>
<evidence type="ECO:0000313" key="15">
    <source>
        <dbReference type="Proteomes" id="UP001321760"/>
    </source>
</evidence>
<proteinExistence type="inferred from homology"/>
<dbReference type="InterPro" id="IPR027417">
    <property type="entry name" value="P-loop_NTPase"/>
</dbReference>
<evidence type="ECO:0000256" key="2">
    <source>
        <dbReference type="ARBA" id="ARBA00004604"/>
    </source>
</evidence>
<dbReference type="GO" id="GO:0000448">
    <property type="term" value="P:cleavage in ITS2 between 5.8S rRNA and LSU-rRNA of tricistronic rRNA transcript (SSU-rRNA, 5.8S rRNA, LSU-rRNA)"/>
    <property type="evidence" value="ECO:0007669"/>
    <property type="project" value="TreeGrafter"/>
</dbReference>
<name>A0AAV9GCB3_9PEZI</name>
<dbReference type="InterPro" id="IPR032319">
    <property type="entry name" value="CLP1_P"/>
</dbReference>
<dbReference type="GO" id="GO:0005524">
    <property type="term" value="F:ATP binding"/>
    <property type="evidence" value="ECO:0007669"/>
    <property type="project" value="UniProtKB-KW"/>
</dbReference>
<sequence>MSAFAARQKLWGVSSGDVSVRSQSQGPNQETKGSPLPSRIATKSWSLPPSRASKRQIVDVKPSTPQDGQPEGRDVAAPMSPGAKTIVQYSTFRPDKQRKNYQQKPDGRTLLRLGEGERLVILGSFGIKVKEGEITVSGALLNELNAVQWIHAPHCHAVPVLRASSPAVVELQPHPAAPSLRQLARLNPVFGKLWNESSSTSSLPTNSTFQIVYTSEDAPKRTAVQVLSSPAEWNKKLAGLVKANLQGNTPVIFLCGPKSSGKSTFGRLLANRLITDYGDSNKKAWASAAILDIDPGQPEYGPPGVISLNKLSAPNLAPSFCHPTLKPTNGQLKSHAVAAITPAQDPSHYVECTLDLHAHYRATLGPKCPVIINTPGWIQGTGLDILSSLVHEIRPTEVIYMSQDGPEETVDALKSVCAATTTPFTTLPSHSTTNTSRTANDFRTMQTLSYFHLNYPSLTTPTPTWNPNPLTTLRPWCVRYRAPSNGILGILCYDHQPGPSLLSEAITGMILALVQISFPSALRDLLFPYPSSEMDIDTLPESLPGITLTPEGLPLIQNPQGRTLDPRYSRALGLVLIRGIDTAKGHLQLLTPLPGDVLTEAQGKDLVLVAGKFDTPSWAYAEDLYLRAFSTGKGTASGG</sequence>
<evidence type="ECO:0000256" key="3">
    <source>
        <dbReference type="ARBA" id="ARBA00011003"/>
    </source>
</evidence>
<comment type="function">
    <text evidence="1">Polynucleotide 5'-kinase involved in rRNA processing.</text>
</comment>
<keyword evidence="6" id="KW-0698">rRNA processing</keyword>
<keyword evidence="10" id="KW-0067">ATP-binding</keyword>
<keyword evidence="7" id="KW-0808">Transferase</keyword>